<dbReference type="STRING" id="1121117.SAMN02745977_00946"/>
<dbReference type="PANTHER" id="PTHR30606">
    <property type="entry name" value="LIPID A BIOSYNTHESIS LAUROYL ACYLTRANSFERASE"/>
    <property type="match status" value="1"/>
</dbReference>
<name>A0A1H8F6Z4_9BURK</name>
<comment type="subcellular location">
    <subcellularLocation>
        <location evidence="1">Cell inner membrane</location>
    </subcellularLocation>
</comment>
<keyword evidence="5" id="KW-0472">Membrane</keyword>
<dbReference type="GO" id="GO:0016746">
    <property type="term" value="F:acyltransferase activity"/>
    <property type="evidence" value="ECO:0007669"/>
    <property type="project" value="UniProtKB-KW"/>
</dbReference>
<dbReference type="GO" id="GO:0005886">
    <property type="term" value="C:plasma membrane"/>
    <property type="evidence" value="ECO:0007669"/>
    <property type="project" value="UniProtKB-SubCell"/>
</dbReference>
<evidence type="ECO:0000313" key="8">
    <source>
        <dbReference type="Proteomes" id="UP000199531"/>
    </source>
</evidence>
<keyword evidence="6" id="KW-0012">Acyltransferase</keyword>
<keyword evidence="3" id="KW-0997">Cell inner membrane</keyword>
<dbReference type="GO" id="GO:0009247">
    <property type="term" value="P:glycolipid biosynthetic process"/>
    <property type="evidence" value="ECO:0007669"/>
    <property type="project" value="UniProtKB-ARBA"/>
</dbReference>
<dbReference type="InterPro" id="IPR014548">
    <property type="entry name" value="Ac_Trasf"/>
</dbReference>
<dbReference type="PANTHER" id="PTHR30606:SF9">
    <property type="entry name" value="LIPID A BIOSYNTHESIS LAUROYLTRANSFERASE"/>
    <property type="match status" value="1"/>
</dbReference>
<dbReference type="Pfam" id="PF03279">
    <property type="entry name" value="Lip_A_acyltrans"/>
    <property type="match status" value="1"/>
</dbReference>
<accession>A0A1H8F6Z4</accession>
<evidence type="ECO:0000256" key="1">
    <source>
        <dbReference type="ARBA" id="ARBA00004533"/>
    </source>
</evidence>
<dbReference type="InterPro" id="IPR004960">
    <property type="entry name" value="LipA_acyltrans"/>
</dbReference>
<keyword evidence="2" id="KW-1003">Cell membrane</keyword>
<evidence type="ECO:0000256" key="2">
    <source>
        <dbReference type="ARBA" id="ARBA00022475"/>
    </source>
</evidence>
<evidence type="ECO:0000256" key="4">
    <source>
        <dbReference type="ARBA" id="ARBA00022679"/>
    </source>
</evidence>
<dbReference type="EMBL" id="FOCW01000001">
    <property type="protein sequence ID" value="SEN27390.1"/>
    <property type="molecule type" value="Genomic_DNA"/>
</dbReference>
<evidence type="ECO:0000313" key="7">
    <source>
        <dbReference type="EMBL" id="SEN27390.1"/>
    </source>
</evidence>
<dbReference type="CDD" id="cd07984">
    <property type="entry name" value="LPLAT_LABLAT-like"/>
    <property type="match status" value="1"/>
</dbReference>
<dbReference type="RefSeq" id="WP_091814457.1">
    <property type="nucleotide sequence ID" value="NZ_FOCW01000001.1"/>
</dbReference>
<proteinExistence type="predicted"/>
<dbReference type="PIRSF" id="PIRSF028561">
    <property type="entry name" value="Ac_Trasf"/>
    <property type="match status" value="1"/>
</dbReference>
<dbReference type="Proteomes" id="UP000199531">
    <property type="component" value="Unassembled WGS sequence"/>
</dbReference>
<protein>
    <recommendedName>
        <fullName evidence="9">KDO2-lipid IV(A) lauroyltransferase</fullName>
    </recommendedName>
</protein>
<evidence type="ECO:0000256" key="5">
    <source>
        <dbReference type="ARBA" id="ARBA00023136"/>
    </source>
</evidence>
<organism evidence="7 8">
    <name type="scientific">Brachymonas denitrificans DSM 15123</name>
    <dbReference type="NCBI Taxonomy" id="1121117"/>
    <lineage>
        <taxon>Bacteria</taxon>
        <taxon>Pseudomonadati</taxon>
        <taxon>Pseudomonadota</taxon>
        <taxon>Betaproteobacteria</taxon>
        <taxon>Burkholderiales</taxon>
        <taxon>Comamonadaceae</taxon>
        <taxon>Brachymonas</taxon>
    </lineage>
</organism>
<evidence type="ECO:0000256" key="6">
    <source>
        <dbReference type="ARBA" id="ARBA00023315"/>
    </source>
</evidence>
<keyword evidence="8" id="KW-1185">Reference proteome</keyword>
<dbReference type="OrthoDB" id="9808633at2"/>
<sequence length="320" mass="35995">MSAQGGASAEWATRRERSQVPVVRFMVWLSLLLGRPLSRVVLRGIAVYFLLFSPASRKALQRYYQHLWQRPAGWGQLYRHFLSFATTIHDRVFVLNGQMDLFDIRLEGREALEAELAKGRGLIIMGAHFGSFAMLKAFGDAHQRRAHMLMYEENASKINGILAAINPDAPRHIIALNRVDSMLLAREKLEQGDMLGLLADRGLDDDDVVRLPFLGEEASFPAGPLRLAAMLRCPVFFLAGVYEAGNRYRVHAVPLADFSDCPRGERPQRLQAAQQAYVSELEEQCRTAPHNWFNFFDFWKPSPAKRVQTGQGVTAPDAGS</sequence>
<evidence type="ECO:0000256" key="3">
    <source>
        <dbReference type="ARBA" id="ARBA00022519"/>
    </source>
</evidence>
<dbReference type="AlphaFoldDB" id="A0A1H8F6Z4"/>
<reference evidence="7 8" key="1">
    <citation type="submission" date="2016-10" db="EMBL/GenBank/DDBJ databases">
        <authorList>
            <person name="de Groot N.N."/>
        </authorList>
    </citation>
    <scope>NUCLEOTIDE SEQUENCE [LARGE SCALE GENOMIC DNA]</scope>
    <source>
        <strain evidence="7 8">DSM 15123</strain>
    </source>
</reference>
<gene>
    <name evidence="7" type="ORF">SAMN02745977_00946</name>
</gene>
<evidence type="ECO:0008006" key="9">
    <source>
        <dbReference type="Google" id="ProtNLM"/>
    </source>
</evidence>
<keyword evidence="4" id="KW-0808">Transferase</keyword>